<dbReference type="PANTHER" id="PTHR44378">
    <property type="entry name" value="ACYL-ACTIVATING ENZYME 17, PEROXISOMAL-RELATED"/>
    <property type="match status" value="1"/>
</dbReference>
<keyword evidence="2" id="KW-1185">Reference proteome</keyword>
<reference evidence="1" key="1">
    <citation type="submission" date="2021-03" db="EMBL/GenBank/DDBJ databases">
        <authorList>
            <person name="Li Z."/>
            <person name="Yang C."/>
        </authorList>
    </citation>
    <scope>NUCLEOTIDE SEQUENCE</scope>
    <source>
        <strain evidence="1">Dzin_1.0</strain>
        <tissue evidence="1">Leaf</tissue>
    </source>
</reference>
<gene>
    <name evidence="1" type="ORF">J5N97_005140</name>
</gene>
<proteinExistence type="predicted"/>
<protein>
    <submittedName>
        <fullName evidence="1">Uncharacterized protein</fullName>
    </submittedName>
</protein>
<sequence>MFLHYSHGIQQVLRRHGDEFEYTTGGYYKAHGRADDTMNLGGIKVSSIEIERVCNGVNNAILETAAFGVPPFGGGPEQLVVAVVFKDQTSSSQINVDKLKQAFNSSLQKKQNPLFEVYYLIC</sequence>
<dbReference type="SUPFAM" id="SSF56801">
    <property type="entry name" value="Acetyl-CoA synthetase-like"/>
    <property type="match status" value="1"/>
</dbReference>
<dbReference type="PANTHER" id="PTHR44378:SF2">
    <property type="entry name" value="ACYL-ACTIVATING ENZYME 17, PEROXISOMAL-RELATED"/>
    <property type="match status" value="1"/>
</dbReference>
<reference evidence="1" key="2">
    <citation type="journal article" date="2022" name="Hortic Res">
        <title>The genome of Dioscorea zingiberensis sheds light on the biosynthesis, origin and evolution of the medicinally important diosgenin saponins.</title>
        <authorList>
            <person name="Li Y."/>
            <person name="Tan C."/>
            <person name="Li Z."/>
            <person name="Guo J."/>
            <person name="Li S."/>
            <person name="Chen X."/>
            <person name="Wang C."/>
            <person name="Dai X."/>
            <person name="Yang H."/>
            <person name="Song W."/>
            <person name="Hou L."/>
            <person name="Xu J."/>
            <person name="Tong Z."/>
            <person name="Xu A."/>
            <person name="Yuan X."/>
            <person name="Wang W."/>
            <person name="Yang Q."/>
            <person name="Chen L."/>
            <person name="Sun Z."/>
            <person name="Wang K."/>
            <person name="Pan B."/>
            <person name="Chen J."/>
            <person name="Bao Y."/>
            <person name="Liu F."/>
            <person name="Qi X."/>
            <person name="Gang D.R."/>
            <person name="Wen J."/>
            <person name="Li J."/>
        </authorList>
    </citation>
    <scope>NUCLEOTIDE SEQUENCE</scope>
    <source>
        <strain evidence="1">Dzin_1.0</strain>
    </source>
</reference>
<accession>A0A9D5D981</accession>
<dbReference type="InterPro" id="IPR045851">
    <property type="entry name" value="AMP-bd_C_sf"/>
</dbReference>
<dbReference type="AlphaFoldDB" id="A0A9D5D981"/>
<evidence type="ECO:0000313" key="1">
    <source>
        <dbReference type="EMBL" id="KAJ0986784.1"/>
    </source>
</evidence>
<dbReference type="OrthoDB" id="10253115at2759"/>
<dbReference type="Gene3D" id="3.30.300.30">
    <property type="match status" value="1"/>
</dbReference>
<evidence type="ECO:0000313" key="2">
    <source>
        <dbReference type="Proteomes" id="UP001085076"/>
    </source>
</evidence>
<comment type="caution">
    <text evidence="1">The sequence shown here is derived from an EMBL/GenBank/DDBJ whole genome shotgun (WGS) entry which is preliminary data.</text>
</comment>
<name>A0A9D5D981_9LILI</name>
<dbReference type="Proteomes" id="UP001085076">
    <property type="component" value="Miscellaneous, Linkage group lg01"/>
</dbReference>
<dbReference type="EMBL" id="JAGGNH010000001">
    <property type="protein sequence ID" value="KAJ0986784.1"/>
    <property type="molecule type" value="Genomic_DNA"/>
</dbReference>
<organism evidence="1 2">
    <name type="scientific">Dioscorea zingiberensis</name>
    <dbReference type="NCBI Taxonomy" id="325984"/>
    <lineage>
        <taxon>Eukaryota</taxon>
        <taxon>Viridiplantae</taxon>
        <taxon>Streptophyta</taxon>
        <taxon>Embryophyta</taxon>
        <taxon>Tracheophyta</taxon>
        <taxon>Spermatophyta</taxon>
        <taxon>Magnoliopsida</taxon>
        <taxon>Liliopsida</taxon>
        <taxon>Dioscoreales</taxon>
        <taxon>Dioscoreaceae</taxon>
        <taxon>Dioscorea</taxon>
    </lineage>
</organism>